<proteinExistence type="predicted"/>
<protein>
    <submittedName>
        <fullName evidence="1">Uncharacterized protein</fullName>
    </submittedName>
</protein>
<organism evidence="1 2">
    <name type="scientific">Araneus ventricosus</name>
    <name type="common">Orbweaver spider</name>
    <name type="synonym">Epeira ventricosa</name>
    <dbReference type="NCBI Taxonomy" id="182803"/>
    <lineage>
        <taxon>Eukaryota</taxon>
        <taxon>Metazoa</taxon>
        <taxon>Ecdysozoa</taxon>
        <taxon>Arthropoda</taxon>
        <taxon>Chelicerata</taxon>
        <taxon>Arachnida</taxon>
        <taxon>Araneae</taxon>
        <taxon>Araneomorphae</taxon>
        <taxon>Entelegynae</taxon>
        <taxon>Araneoidea</taxon>
        <taxon>Araneidae</taxon>
        <taxon>Araneus</taxon>
    </lineage>
</organism>
<evidence type="ECO:0000313" key="2">
    <source>
        <dbReference type="Proteomes" id="UP000499080"/>
    </source>
</evidence>
<dbReference type="Proteomes" id="UP000499080">
    <property type="component" value="Unassembled WGS sequence"/>
</dbReference>
<evidence type="ECO:0000313" key="1">
    <source>
        <dbReference type="EMBL" id="GBM97008.1"/>
    </source>
</evidence>
<gene>
    <name evidence="1" type="ORF">AVEN_57181_1</name>
</gene>
<name>A0A4Y2K562_ARAVE</name>
<keyword evidence="2" id="KW-1185">Reference proteome</keyword>
<sequence length="97" mass="10704">MGLFLESIPYRAYLLSDLRTSPPFKRSQPPHTVLLRCLVNFLDSPARYKRVNVNTPSAVIFVPVCSGAMRLTCGVTNIVVNIFNAQLVTKPPKGQTG</sequence>
<dbReference type="AlphaFoldDB" id="A0A4Y2K562"/>
<comment type="caution">
    <text evidence="1">The sequence shown here is derived from an EMBL/GenBank/DDBJ whole genome shotgun (WGS) entry which is preliminary data.</text>
</comment>
<accession>A0A4Y2K562</accession>
<dbReference type="EMBL" id="BGPR01004197">
    <property type="protein sequence ID" value="GBM97008.1"/>
    <property type="molecule type" value="Genomic_DNA"/>
</dbReference>
<reference evidence="1 2" key="1">
    <citation type="journal article" date="2019" name="Sci. Rep.">
        <title>Orb-weaving spider Araneus ventricosus genome elucidates the spidroin gene catalogue.</title>
        <authorList>
            <person name="Kono N."/>
            <person name="Nakamura H."/>
            <person name="Ohtoshi R."/>
            <person name="Moran D.A.P."/>
            <person name="Shinohara A."/>
            <person name="Yoshida Y."/>
            <person name="Fujiwara M."/>
            <person name="Mori M."/>
            <person name="Tomita M."/>
            <person name="Arakawa K."/>
        </authorList>
    </citation>
    <scope>NUCLEOTIDE SEQUENCE [LARGE SCALE GENOMIC DNA]</scope>
</reference>